<feature type="compositionally biased region" description="Polar residues" evidence="2">
    <location>
        <begin position="277"/>
        <end position="293"/>
    </location>
</feature>
<feature type="region of interest" description="Disordered" evidence="2">
    <location>
        <begin position="324"/>
        <end position="443"/>
    </location>
</feature>
<dbReference type="EMBL" id="JAUKUD010000005">
    <property type="protein sequence ID" value="KAK0743335.1"/>
    <property type="molecule type" value="Genomic_DNA"/>
</dbReference>
<protein>
    <submittedName>
        <fullName evidence="3">Uncharacterized protein</fullName>
    </submittedName>
</protein>
<dbReference type="AlphaFoldDB" id="A0AA40EPY0"/>
<proteinExistence type="predicted"/>
<feature type="coiled-coil region" evidence="1">
    <location>
        <begin position="3"/>
        <end position="55"/>
    </location>
</feature>
<dbReference type="Proteomes" id="UP001172155">
    <property type="component" value="Unassembled WGS sequence"/>
</dbReference>
<comment type="caution">
    <text evidence="3">The sequence shown here is derived from an EMBL/GenBank/DDBJ whole genome shotgun (WGS) entry which is preliminary data.</text>
</comment>
<feature type="compositionally biased region" description="Polar residues" evidence="2">
    <location>
        <begin position="388"/>
        <end position="407"/>
    </location>
</feature>
<evidence type="ECO:0000313" key="3">
    <source>
        <dbReference type="EMBL" id="KAK0743335.1"/>
    </source>
</evidence>
<reference evidence="3" key="1">
    <citation type="submission" date="2023-06" db="EMBL/GenBank/DDBJ databases">
        <title>Genome-scale phylogeny and comparative genomics of the fungal order Sordariales.</title>
        <authorList>
            <consortium name="Lawrence Berkeley National Laboratory"/>
            <person name="Hensen N."/>
            <person name="Bonometti L."/>
            <person name="Westerberg I."/>
            <person name="Brannstrom I.O."/>
            <person name="Guillou S."/>
            <person name="Cros-Aarteil S."/>
            <person name="Calhoun S."/>
            <person name="Haridas S."/>
            <person name="Kuo A."/>
            <person name="Mondo S."/>
            <person name="Pangilinan J."/>
            <person name="Riley R."/>
            <person name="LaButti K."/>
            <person name="Andreopoulos B."/>
            <person name="Lipzen A."/>
            <person name="Chen C."/>
            <person name="Yanf M."/>
            <person name="Daum C."/>
            <person name="Ng V."/>
            <person name="Clum A."/>
            <person name="Steindorff A."/>
            <person name="Ohm R."/>
            <person name="Martin F."/>
            <person name="Silar P."/>
            <person name="Natvig D."/>
            <person name="Lalanne C."/>
            <person name="Gautier V."/>
            <person name="Ament-velasquez S.L."/>
            <person name="Kruys A."/>
            <person name="Hutchinson M.I."/>
            <person name="Powell A.J."/>
            <person name="Barry K."/>
            <person name="Miller A.N."/>
            <person name="Grigoriev I.V."/>
            <person name="Debuchy R."/>
            <person name="Gladieux P."/>
            <person name="Thoren M.H."/>
            <person name="Johannesson H."/>
        </authorList>
    </citation>
    <scope>NUCLEOTIDE SEQUENCE</scope>
    <source>
        <strain evidence="3">SMH3187-1</strain>
    </source>
</reference>
<evidence type="ECO:0000256" key="1">
    <source>
        <dbReference type="SAM" id="Coils"/>
    </source>
</evidence>
<gene>
    <name evidence="3" type="ORF">B0T18DRAFT_182358</name>
</gene>
<feature type="coiled-coil region" evidence="1">
    <location>
        <begin position="86"/>
        <end position="173"/>
    </location>
</feature>
<sequence>MDKQRLEDEVQSKATKINSLEDMLREKNEAHTFELSKFTANLTKLNQMLRDKEESSRVAVGTATELARSEMRIEMEKADAEAKKTLLLAEKERDAVAADVERLKRDLRISEDKSVHDAHTIDSLNNTLAATDSRLANIIDEVKQRATDLEELRAQETAAIKALEERISTVEKTTAGRLGETRHLLAAIQQFIVALRKWSEWAPLPVEVKRILEDFETDSSSGEESDARFSEIFEKITAVIPTQQPPAPVPEMILQDDSSSRFFPKDNSILPDLRASEQGTGAEETTSLRPRNQQPAVFGNRLTDQSMGRVQLLMHDQRRVKVRSPALGLQNEPSPPSVQQEKTIRREAQQPRPIIKRSSQDNDRGVPMALDDETSQGVFTRRVDQVQPPGSVSLSQQQGPTISSEQQEPGKLGRHHMGKKATVRAAPKSKLKAPQSPTSRLSP</sequence>
<accession>A0AA40EPY0</accession>
<evidence type="ECO:0000256" key="2">
    <source>
        <dbReference type="SAM" id="MobiDB-lite"/>
    </source>
</evidence>
<evidence type="ECO:0000313" key="4">
    <source>
        <dbReference type="Proteomes" id="UP001172155"/>
    </source>
</evidence>
<keyword evidence="4" id="KW-1185">Reference proteome</keyword>
<name>A0AA40EPY0_9PEZI</name>
<feature type="compositionally biased region" description="Basic residues" evidence="2">
    <location>
        <begin position="412"/>
        <end position="431"/>
    </location>
</feature>
<keyword evidence="1" id="KW-0175">Coiled coil</keyword>
<organism evidence="3 4">
    <name type="scientific">Schizothecium vesticola</name>
    <dbReference type="NCBI Taxonomy" id="314040"/>
    <lineage>
        <taxon>Eukaryota</taxon>
        <taxon>Fungi</taxon>
        <taxon>Dikarya</taxon>
        <taxon>Ascomycota</taxon>
        <taxon>Pezizomycotina</taxon>
        <taxon>Sordariomycetes</taxon>
        <taxon>Sordariomycetidae</taxon>
        <taxon>Sordariales</taxon>
        <taxon>Schizotheciaceae</taxon>
        <taxon>Schizothecium</taxon>
    </lineage>
</organism>
<feature type="region of interest" description="Disordered" evidence="2">
    <location>
        <begin position="260"/>
        <end position="293"/>
    </location>
</feature>